<dbReference type="InterPro" id="IPR036603">
    <property type="entry name" value="RBP11-like"/>
</dbReference>
<dbReference type="GO" id="GO:0003677">
    <property type="term" value="F:DNA binding"/>
    <property type="evidence" value="ECO:0007669"/>
    <property type="project" value="UniProtKB-UniRule"/>
</dbReference>
<comment type="similarity">
    <text evidence="1 11">Belongs to the RNA polymerase alpha chain family.</text>
</comment>
<dbReference type="NCBIfam" id="NF003513">
    <property type="entry name" value="PRK05182.1-2"/>
    <property type="match status" value="1"/>
</dbReference>
<dbReference type="GO" id="GO:0005737">
    <property type="term" value="C:cytoplasm"/>
    <property type="evidence" value="ECO:0007669"/>
    <property type="project" value="UniProtKB-ARBA"/>
</dbReference>
<evidence type="ECO:0000256" key="2">
    <source>
        <dbReference type="ARBA" id="ARBA00012418"/>
    </source>
</evidence>
<dbReference type="GO" id="GO:0046983">
    <property type="term" value="F:protein dimerization activity"/>
    <property type="evidence" value="ECO:0007669"/>
    <property type="project" value="InterPro"/>
</dbReference>
<evidence type="ECO:0000256" key="1">
    <source>
        <dbReference type="ARBA" id="ARBA00007123"/>
    </source>
</evidence>
<dbReference type="InterPro" id="IPR036643">
    <property type="entry name" value="RNApol_insert_sf"/>
</dbReference>
<comment type="domain">
    <text evidence="11">The N-terminal domain is essential for RNAP assembly and basal transcription, whereas the C-terminal domain is involved in interaction with transcriptional regulators and with upstream promoter elements.</text>
</comment>
<dbReference type="NCBIfam" id="NF003519">
    <property type="entry name" value="PRK05182.2-5"/>
    <property type="match status" value="1"/>
</dbReference>
<dbReference type="Gene3D" id="2.170.120.12">
    <property type="entry name" value="DNA-directed RNA polymerase, insert domain"/>
    <property type="match status" value="1"/>
</dbReference>
<feature type="region of interest" description="Alpha C-terminal domain (alpha-CTD)" evidence="11">
    <location>
        <begin position="296"/>
        <end position="366"/>
    </location>
</feature>
<keyword evidence="7 11" id="KW-0804">Transcription</keyword>
<dbReference type="Gene3D" id="3.30.1360.10">
    <property type="entry name" value="RNA polymerase, RBP11-like subunit"/>
    <property type="match status" value="1"/>
</dbReference>
<comment type="function">
    <text evidence="11">DNA-dependent RNA polymerase catalyzes the transcription of DNA into RNA using the four ribonucleoside triphosphates as substrates.</text>
</comment>
<evidence type="ECO:0000256" key="8">
    <source>
        <dbReference type="ARBA" id="ARBA00032524"/>
    </source>
</evidence>
<dbReference type="GO" id="GO:0000428">
    <property type="term" value="C:DNA-directed RNA polymerase complex"/>
    <property type="evidence" value="ECO:0007669"/>
    <property type="project" value="UniProtKB-KW"/>
</dbReference>
<protein>
    <recommendedName>
        <fullName evidence="3 11">DNA-directed RNA polymerase subunit alpha</fullName>
        <shortName evidence="11">RNAP subunit alpha</shortName>
        <ecNumber evidence="2 11">2.7.7.6</ecNumber>
    </recommendedName>
    <alternativeName>
        <fullName evidence="9 11">RNA polymerase subunit alpha</fullName>
    </alternativeName>
    <alternativeName>
        <fullName evidence="8 11">Transcriptase subunit alpha</fullName>
    </alternativeName>
</protein>
<dbReference type="EC" id="2.7.7.6" evidence="2 11"/>
<dbReference type="GO" id="GO:0003899">
    <property type="term" value="F:DNA-directed RNA polymerase activity"/>
    <property type="evidence" value="ECO:0007669"/>
    <property type="project" value="UniProtKB-UniRule"/>
</dbReference>
<dbReference type="Gene3D" id="1.10.150.20">
    <property type="entry name" value="5' to 3' exonuclease, C-terminal subdomain"/>
    <property type="match status" value="1"/>
</dbReference>
<dbReference type="InterPro" id="IPR011262">
    <property type="entry name" value="DNA-dir_RNA_pol_insert"/>
</dbReference>
<dbReference type="Pfam" id="PF01193">
    <property type="entry name" value="RNA_pol_L"/>
    <property type="match status" value="1"/>
</dbReference>
<dbReference type="SUPFAM" id="SSF47789">
    <property type="entry name" value="C-terminal domain of RNA polymerase alpha subunit"/>
    <property type="match status" value="1"/>
</dbReference>
<evidence type="ECO:0000256" key="3">
    <source>
        <dbReference type="ARBA" id="ARBA00015972"/>
    </source>
</evidence>
<evidence type="ECO:0000256" key="7">
    <source>
        <dbReference type="ARBA" id="ARBA00023163"/>
    </source>
</evidence>
<dbReference type="AlphaFoldDB" id="A0A2U3LP16"/>
<organism evidence="13 14">
    <name type="scientific">Candidatus Desulfosporosinus infrequens</name>
    <dbReference type="NCBI Taxonomy" id="2043169"/>
    <lineage>
        <taxon>Bacteria</taxon>
        <taxon>Bacillati</taxon>
        <taxon>Bacillota</taxon>
        <taxon>Clostridia</taxon>
        <taxon>Eubacteriales</taxon>
        <taxon>Desulfitobacteriaceae</taxon>
        <taxon>Desulfosporosinus</taxon>
    </lineage>
</organism>
<evidence type="ECO:0000256" key="9">
    <source>
        <dbReference type="ARBA" id="ARBA00033070"/>
    </source>
</evidence>
<name>A0A2U3LP16_9FIRM</name>
<dbReference type="NCBIfam" id="NF003515">
    <property type="entry name" value="PRK05182.2-1"/>
    <property type="match status" value="1"/>
</dbReference>
<feature type="domain" description="DNA-directed RNA polymerase RpoA/D/Rpb3-type" evidence="12">
    <location>
        <begin position="71"/>
        <end position="278"/>
    </location>
</feature>
<dbReference type="InterPro" id="IPR011263">
    <property type="entry name" value="DNA-dir_RNA_pol_RpoA/D/Rpb3"/>
</dbReference>
<evidence type="ECO:0000256" key="6">
    <source>
        <dbReference type="ARBA" id="ARBA00022695"/>
    </source>
</evidence>
<dbReference type="InterPro" id="IPR011773">
    <property type="entry name" value="DNA-dir_RpoA"/>
</dbReference>
<dbReference type="Pfam" id="PF01000">
    <property type="entry name" value="RNA_pol_A_bac"/>
    <property type="match status" value="1"/>
</dbReference>
<keyword evidence="5 11" id="KW-0808">Transferase</keyword>
<feature type="region of interest" description="Alpha N-terminal domain (alpha-NTD)" evidence="11">
    <location>
        <begin position="1"/>
        <end position="286"/>
    </location>
</feature>
<evidence type="ECO:0000256" key="5">
    <source>
        <dbReference type="ARBA" id="ARBA00022679"/>
    </source>
</evidence>
<dbReference type="NCBIfam" id="TIGR02027">
    <property type="entry name" value="rpoA"/>
    <property type="match status" value="1"/>
</dbReference>
<comment type="subunit">
    <text evidence="11">Homodimer. The RNAP catalytic core consists of 2 alpha, 1 beta, 1 beta' and 1 omega subunit. When a sigma factor is associated with the core the holoenzyme is formed, which can initiate transcription.</text>
</comment>
<evidence type="ECO:0000313" key="13">
    <source>
        <dbReference type="EMBL" id="SPF53671.1"/>
    </source>
</evidence>
<dbReference type="SMART" id="SM00662">
    <property type="entry name" value="RPOLD"/>
    <property type="match status" value="1"/>
</dbReference>
<proteinExistence type="inferred from homology"/>
<dbReference type="CDD" id="cd06928">
    <property type="entry name" value="RNAP_alpha_NTD"/>
    <property type="match status" value="1"/>
</dbReference>
<keyword evidence="6 11" id="KW-0548">Nucleotidyltransferase</keyword>
<keyword evidence="4 11" id="KW-0240">DNA-directed RNA polymerase</keyword>
<gene>
    <name evidence="11 13" type="primary">rpoA</name>
    <name evidence="13" type="ORF">SBF1_690002</name>
</gene>
<dbReference type="EMBL" id="OMOF01000656">
    <property type="protein sequence ID" value="SPF53671.1"/>
    <property type="molecule type" value="Genomic_DNA"/>
</dbReference>
<dbReference type="GO" id="GO:0006351">
    <property type="term" value="P:DNA-templated transcription"/>
    <property type="evidence" value="ECO:0007669"/>
    <property type="project" value="UniProtKB-UniRule"/>
</dbReference>
<dbReference type="InterPro" id="IPR011260">
    <property type="entry name" value="RNAP_asu_C"/>
</dbReference>
<dbReference type="HAMAP" id="MF_00059">
    <property type="entry name" value="RNApol_bact_RpoA"/>
    <property type="match status" value="1"/>
</dbReference>
<evidence type="ECO:0000313" key="14">
    <source>
        <dbReference type="Proteomes" id="UP000238916"/>
    </source>
</evidence>
<dbReference type="SUPFAM" id="SSF56553">
    <property type="entry name" value="Insert subdomain of RNA polymerase alpha subunit"/>
    <property type="match status" value="1"/>
</dbReference>
<evidence type="ECO:0000259" key="12">
    <source>
        <dbReference type="SMART" id="SM00662"/>
    </source>
</evidence>
<accession>A0A2U3LP16</accession>
<dbReference type="FunFam" id="2.170.120.12:FF:000001">
    <property type="entry name" value="DNA-directed RNA polymerase subunit alpha"/>
    <property type="match status" value="1"/>
</dbReference>
<evidence type="ECO:0000256" key="10">
    <source>
        <dbReference type="ARBA" id="ARBA00048552"/>
    </source>
</evidence>
<evidence type="ECO:0000256" key="4">
    <source>
        <dbReference type="ARBA" id="ARBA00022478"/>
    </source>
</evidence>
<comment type="catalytic activity">
    <reaction evidence="10 11">
        <text>RNA(n) + a ribonucleoside 5'-triphosphate = RNA(n+1) + diphosphate</text>
        <dbReference type="Rhea" id="RHEA:21248"/>
        <dbReference type="Rhea" id="RHEA-COMP:14527"/>
        <dbReference type="Rhea" id="RHEA-COMP:17342"/>
        <dbReference type="ChEBI" id="CHEBI:33019"/>
        <dbReference type="ChEBI" id="CHEBI:61557"/>
        <dbReference type="ChEBI" id="CHEBI:140395"/>
        <dbReference type="EC" id="2.7.7.6"/>
    </reaction>
</comment>
<evidence type="ECO:0000256" key="11">
    <source>
        <dbReference type="HAMAP-Rule" id="MF_00059"/>
    </source>
</evidence>
<reference evidence="14" key="1">
    <citation type="submission" date="2018-02" db="EMBL/GenBank/DDBJ databases">
        <authorList>
            <person name="Hausmann B."/>
        </authorList>
    </citation>
    <scope>NUCLEOTIDE SEQUENCE [LARGE SCALE GENOMIC DNA]</scope>
    <source>
        <strain evidence="14">Peat soil MAG SbF1</strain>
    </source>
</reference>
<sequence>MTPTTITSCRRHCFKHNKLASNGCYIGFAPLNYAILIHRVYSPKKERGCISLAEIEKPKIECIKRSDDNRYAKFVVEPLERGLGVALGDSLKRILLTSLEGSAVTSIKIEGILNEFSEIPGVLEDVKDIIVNLKSLALKSYTSEPRVIRIEAQGGGVVRAAHIIADPDIKILNPELKIATLDNNGRLFMEMTVDRGRGYVAADKNKKLDRVMGVIPIESIFAPICKVNYLVEATRVGQITDYDKLTLEAWSNGSISPEEATSLAVKILSDHLRFFTVLTDKRKDVENIVEIEGEYQDKILKMSVVELNLSVRSNTCLRRAGIKTVGELIQKTEEEMTKMRNLGRKSLEEVKLKLEDLGLGFRLDKD</sequence>
<dbReference type="Pfam" id="PF03118">
    <property type="entry name" value="RNA_pol_A_CTD"/>
    <property type="match status" value="1"/>
</dbReference>
<dbReference type="SUPFAM" id="SSF55257">
    <property type="entry name" value="RBP11-like subunits of RNA polymerase"/>
    <property type="match status" value="1"/>
</dbReference>
<dbReference type="Proteomes" id="UP000238916">
    <property type="component" value="Unassembled WGS sequence"/>
</dbReference>